<keyword evidence="2" id="KW-0812">Transmembrane</keyword>
<keyword evidence="4" id="KW-1185">Reference proteome</keyword>
<sequence>MACSCTSCPAVDHQAIDSNTTIYCNNNCLNSQSIRDNCCPNCSNSRKSSHLEVGSMCSGDEDCHCSFLSSSSSSNNCDSHYHHNHHNYTPSNTESLSWKEELKSASTTSSSSQYKHNTHSKHHKHKIDKSADYNAVMPTSNTIKSLAATSSISQQQRRNRRRLCCCCCKSRAHSRICVFFFFFICILGAIAAFFCWPRTPRVSMGGGADSLSGAPDWWAGERQPLPSSDTSIPSRPSLRAIWQINVTLDNRDNWIPTHITKLDFVIVDSLTLAKFAWASTPSTLELAPGTISPISLTFNVNYQAADRTDPTFQNLYNACGPLSESKQRPALNVLLRVSFHIFGIVWTPLVTATPYTGGILCPIKQSG</sequence>
<keyword evidence="2" id="KW-1133">Transmembrane helix</keyword>
<accession>A0A8H7QHP1</accession>
<feature type="region of interest" description="Disordered" evidence="1">
    <location>
        <begin position="107"/>
        <end position="131"/>
    </location>
</feature>
<name>A0A8H7QHP1_9FUNG</name>
<comment type="caution">
    <text evidence="3">The sequence shown here is derived from an EMBL/GenBank/DDBJ whole genome shotgun (WGS) entry which is preliminary data.</text>
</comment>
<evidence type="ECO:0000256" key="2">
    <source>
        <dbReference type="SAM" id="Phobius"/>
    </source>
</evidence>
<protein>
    <submittedName>
        <fullName evidence="3">Uncharacterized protein</fullName>
    </submittedName>
</protein>
<dbReference type="EMBL" id="JAEPRC010000797">
    <property type="protein sequence ID" value="KAG2191671.1"/>
    <property type="molecule type" value="Genomic_DNA"/>
</dbReference>
<dbReference type="AlphaFoldDB" id="A0A8H7QHP1"/>
<evidence type="ECO:0000313" key="3">
    <source>
        <dbReference type="EMBL" id="KAG2191671.1"/>
    </source>
</evidence>
<proteinExistence type="predicted"/>
<dbReference type="OrthoDB" id="20273at2759"/>
<feature type="transmembrane region" description="Helical" evidence="2">
    <location>
        <begin position="172"/>
        <end position="196"/>
    </location>
</feature>
<organism evidence="3 4">
    <name type="scientific">Mucor plumbeus</name>
    <dbReference type="NCBI Taxonomy" id="97098"/>
    <lineage>
        <taxon>Eukaryota</taxon>
        <taxon>Fungi</taxon>
        <taxon>Fungi incertae sedis</taxon>
        <taxon>Mucoromycota</taxon>
        <taxon>Mucoromycotina</taxon>
        <taxon>Mucoromycetes</taxon>
        <taxon>Mucorales</taxon>
        <taxon>Mucorineae</taxon>
        <taxon>Mucoraceae</taxon>
        <taxon>Mucor</taxon>
    </lineage>
</organism>
<evidence type="ECO:0000256" key="1">
    <source>
        <dbReference type="SAM" id="MobiDB-lite"/>
    </source>
</evidence>
<dbReference type="Proteomes" id="UP000650833">
    <property type="component" value="Unassembled WGS sequence"/>
</dbReference>
<keyword evidence="2" id="KW-0472">Membrane</keyword>
<gene>
    <name evidence="3" type="ORF">INT46_000094</name>
</gene>
<feature type="compositionally biased region" description="Basic residues" evidence="1">
    <location>
        <begin position="116"/>
        <end position="127"/>
    </location>
</feature>
<reference evidence="3" key="1">
    <citation type="submission" date="2020-12" db="EMBL/GenBank/DDBJ databases">
        <title>Metabolic potential, ecology and presence of endohyphal bacteria is reflected in genomic diversity of Mucoromycotina.</title>
        <authorList>
            <person name="Muszewska A."/>
            <person name="Okrasinska A."/>
            <person name="Steczkiewicz K."/>
            <person name="Drgas O."/>
            <person name="Orlowska M."/>
            <person name="Perlinska-Lenart U."/>
            <person name="Aleksandrzak-Piekarczyk T."/>
            <person name="Szatraj K."/>
            <person name="Zielenkiewicz U."/>
            <person name="Pilsyk S."/>
            <person name="Malc E."/>
            <person name="Mieczkowski P."/>
            <person name="Kruszewska J.S."/>
            <person name="Biernat P."/>
            <person name="Pawlowska J."/>
        </authorList>
    </citation>
    <scope>NUCLEOTIDE SEQUENCE</scope>
    <source>
        <strain evidence="3">CBS 226.32</strain>
    </source>
</reference>
<evidence type="ECO:0000313" key="4">
    <source>
        <dbReference type="Proteomes" id="UP000650833"/>
    </source>
</evidence>